<proteinExistence type="predicted"/>
<evidence type="ECO:0000313" key="2">
    <source>
        <dbReference type="EMBL" id="EOY13571.1"/>
    </source>
</evidence>
<evidence type="ECO:0000313" key="3">
    <source>
        <dbReference type="Proteomes" id="UP000026915"/>
    </source>
</evidence>
<dbReference type="HOGENOM" id="CLU_2363879_0_0_1"/>
<feature type="compositionally biased region" description="Basic and acidic residues" evidence="1">
    <location>
        <begin position="25"/>
        <end position="34"/>
    </location>
</feature>
<organism evidence="2 3">
    <name type="scientific">Theobroma cacao</name>
    <name type="common">Cacao</name>
    <name type="synonym">Cocoa</name>
    <dbReference type="NCBI Taxonomy" id="3641"/>
    <lineage>
        <taxon>Eukaryota</taxon>
        <taxon>Viridiplantae</taxon>
        <taxon>Streptophyta</taxon>
        <taxon>Embryophyta</taxon>
        <taxon>Tracheophyta</taxon>
        <taxon>Spermatophyta</taxon>
        <taxon>Magnoliopsida</taxon>
        <taxon>eudicotyledons</taxon>
        <taxon>Gunneridae</taxon>
        <taxon>Pentapetalae</taxon>
        <taxon>rosids</taxon>
        <taxon>malvids</taxon>
        <taxon>Malvales</taxon>
        <taxon>Malvaceae</taxon>
        <taxon>Byttnerioideae</taxon>
        <taxon>Theobroma</taxon>
    </lineage>
</organism>
<name>A0A061F961_THECC</name>
<dbReference type="AlphaFoldDB" id="A0A061F961"/>
<protein>
    <submittedName>
        <fullName evidence="2">Uncharacterized protein</fullName>
    </submittedName>
</protein>
<sequence length="96" mass="11279">MWTVRRTRRRQGEKKEKKVRRKKETKVGKKEVKTARRRREGNGSKASEWVQLSRSWNFFKASMAFPSWRGRKGNYLYDGPLGSLPALEGHRSSSQP</sequence>
<feature type="compositionally biased region" description="Basic residues" evidence="1">
    <location>
        <begin position="1"/>
        <end position="24"/>
    </location>
</feature>
<accession>A0A061F961</accession>
<feature type="region of interest" description="Disordered" evidence="1">
    <location>
        <begin position="1"/>
        <end position="47"/>
    </location>
</feature>
<keyword evidence="3" id="KW-1185">Reference proteome</keyword>
<evidence type="ECO:0000256" key="1">
    <source>
        <dbReference type="SAM" id="MobiDB-lite"/>
    </source>
</evidence>
<dbReference type="EMBL" id="CM001885">
    <property type="protein sequence ID" value="EOY13571.1"/>
    <property type="molecule type" value="Genomic_DNA"/>
</dbReference>
<reference evidence="2 3" key="1">
    <citation type="journal article" date="2013" name="Genome Biol.">
        <title>The genome sequence of the most widely cultivated cacao type and its use to identify candidate genes regulating pod color.</title>
        <authorList>
            <person name="Motamayor J.C."/>
            <person name="Mockaitis K."/>
            <person name="Schmutz J."/>
            <person name="Haiminen N."/>
            <person name="Iii D.L."/>
            <person name="Cornejo O."/>
            <person name="Findley S.D."/>
            <person name="Zheng P."/>
            <person name="Utro F."/>
            <person name="Royaert S."/>
            <person name="Saski C."/>
            <person name="Jenkins J."/>
            <person name="Podicheti R."/>
            <person name="Zhao M."/>
            <person name="Scheffler B.E."/>
            <person name="Stack J.C."/>
            <person name="Feltus F.A."/>
            <person name="Mustiga G.M."/>
            <person name="Amores F."/>
            <person name="Phillips W."/>
            <person name="Marelli J.P."/>
            <person name="May G.D."/>
            <person name="Shapiro H."/>
            <person name="Ma J."/>
            <person name="Bustamante C.D."/>
            <person name="Schnell R.J."/>
            <person name="Main D."/>
            <person name="Gilbert D."/>
            <person name="Parida L."/>
            <person name="Kuhn D.N."/>
        </authorList>
    </citation>
    <scope>NUCLEOTIDE SEQUENCE [LARGE SCALE GENOMIC DNA]</scope>
    <source>
        <strain evidence="3">cv. Matina 1-6</strain>
    </source>
</reference>
<dbReference type="Proteomes" id="UP000026915">
    <property type="component" value="Chromosome 7"/>
</dbReference>
<dbReference type="Gramene" id="EOY13571">
    <property type="protein sequence ID" value="EOY13571"/>
    <property type="gene ID" value="TCM_032169"/>
</dbReference>
<dbReference type="InParanoid" id="A0A061F961"/>
<gene>
    <name evidence="2" type="ORF">TCM_032169</name>
</gene>